<evidence type="ECO:0000256" key="1">
    <source>
        <dbReference type="ARBA" id="ARBA00023157"/>
    </source>
</evidence>
<evidence type="ECO:0000256" key="3">
    <source>
        <dbReference type="SAM" id="Phobius"/>
    </source>
</evidence>
<dbReference type="GO" id="GO:0015347">
    <property type="term" value="F:sodium-independent organic anion transmembrane transporter activity"/>
    <property type="evidence" value="ECO:0007669"/>
    <property type="project" value="TreeGrafter"/>
</dbReference>
<feature type="transmembrane region" description="Helical" evidence="3">
    <location>
        <begin position="477"/>
        <end position="497"/>
    </location>
</feature>
<feature type="region of interest" description="Disordered" evidence="2">
    <location>
        <begin position="1"/>
        <end position="51"/>
    </location>
</feature>
<feature type="region of interest" description="Disordered" evidence="2">
    <location>
        <begin position="776"/>
        <end position="796"/>
    </location>
</feature>
<comment type="caution">
    <text evidence="4">The sequence shown here is derived from an EMBL/GenBank/DDBJ whole genome shotgun (WGS) entry which is preliminary data.</text>
</comment>
<keyword evidence="3" id="KW-1133">Transmembrane helix</keyword>
<feature type="transmembrane region" description="Helical" evidence="3">
    <location>
        <begin position="638"/>
        <end position="655"/>
    </location>
</feature>
<feature type="transmembrane region" description="Helical" evidence="3">
    <location>
        <begin position="257"/>
        <end position="279"/>
    </location>
</feature>
<keyword evidence="1" id="KW-1015">Disulfide bond</keyword>
<gene>
    <name evidence="4" type="ORF">BOX15_Mlig003984g2</name>
</gene>
<name>A0A267DBH7_9PLAT</name>
<dbReference type="GO" id="GO:0016323">
    <property type="term" value="C:basolateral plasma membrane"/>
    <property type="evidence" value="ECO:0007669"/>
    <property type="project" value="TreeGrafter"/>
</dbReference>
<dbReference type="SUPFAM" id="SSF103473">
    <property type="entry name" value="MFS general substrate transporter"/>
    <property type="match status" value="2"/>
</dbReference>
<dbReference type="GO" id="GO:0043252">
    <property type="term" value="P:sodium-independent organic anion transport"/>
    <property type="evidence" value="ECO:0007669"/>
    <property type="project" value="TreeGrafter"/>
</dbReference>
<evidence type="ECO:0000256" key="2">
    <source>
        <dbReference type="SAM" id="MobiDB-lite"/>
    </source>
</evidence>
<feature type="transmembrane region" description="Helical" evidence="3">
    <location>
        <begin position="675"/>
        <end position="692"/>
    </location>
</feature>
<keyword evidence="3" id="KW-0812">Transmembrane</keyword>
<dbReference type="Pfam" id="PF03137">
    <property type="entry name" value="OATP"/>
    <property type="match status" value="1"/>
</dbReference>
<dbReference type="PANTHER" id="PTHR11388">
    <property type="entry name" value="ORGANIC ANION TRANSPORTER"/>
    <property type="match status" value="1"/>
</dbReference>
<dbReference type="Proteomes" id="UP000215902">
    <property type="component" value="Unassembled WGS sequence"/>
</dbReference>
<dbReference type="OrthoDB" id="5062115at2759"/>
<dbReference type="InterPro" id="IPR004156">
    <property type="entry name" value="OATP"/>
</dbReference>
<protein>
    <recommendedName>
        <fullName evidence="6">Solute carrier organic anion transporter family member</fullName>
    </recommendedName>
</protein>
<accession>A0A267DBH7</accession>
<dbReference type="Gene3D" id="1.20.1250.20">
    <property type="entry name" value="MFS general substrate transporter like domains"/>
    <property type="match status" value="1"/>
</dbReference>
<dbReference type="EMBL" id="NIVC01004762">
    <property type="protein sequence ID" value="PAA46643.1"/>
    <property type="molecule type" value="Genomic_DNA"/>
</dbReference>
<dbReference type="InterPro" id="IPR036259">
    <property type="entry name" value="MFS_trans_sf"/>
</dbReference>
<keyword evidence="5" id="KW-1185">Reference proteome</keyword>
<feature type="transmembrane region" description="Helical" evidence="3">
    <location>
        <begin position="341"/>
        <end position="363"/>
    </location>
</feature>
<feature type="compositionally biased region" description="Basic and acidic residues" evidence="2">
    <location>
        <begin position="41"/>
        <end position="51"/>
    </location>
</feature>
<dbReference type="PANTHER" id="PTHR11388:SF76">
    <property type="entry name" value="SOLUTE CARRIER ORGANIC ANION TRANSPORTER FAMILY MEMBER"/>
    <property type="match status" value="1"/>
</dbReference>
<evidence type="ECO:0008006" key="6">
    <source>
        <dbReference type="Google" id="ProtNLM"/>
    </source>
</evidence>
<feature type="transmembrane region" description="Helical" evidence="3">
    <location>
        <begin position="729"/>
        <end position="750"/>
    </location>
</feature>
<feature type="transmembrane region" description="Helical" evidence="3">
    <location>
        <begin position="188"/>
        <end position="209"/>
    </location>
</feature>
<feature type="transmembrane region" description="Helical" evidence="3">
    <location>
        <begin position="509"/>
        <end position="526"/>
    </location>
</feature>
<feature type="transmembrane region" description="Helical" evidence="3">
    <location>
        <begin position="291"/>
        <end position="314"/>
    </location>
</feature>
<evidence type="ECO:0000313" key="5">
    <source>
        <dbReference type="Proteomes" id="UP000215902"/>
    </source>
</evidence>
<sequence length="796" mass="85569">MNSSALRNTLPPLALRSLVPLGESASEAPDLPKNRTGKMSSRRESKAEKAKDEELVSFLNAADKFEDIDADSEEEAGQVNTEVVLVDISHDSPSDEAGESNECGCWGLRCRCLRRLNQFELFLLLLTLFGLCGGLQSALKSASLTKLEKRFNFNSATSALVLMANDMVYLPSVLLVSYFGSLGHRPRLLAFSCFGYGLSGLLFALPHFLFGAAPQPADGASANQQLGFVCPADSGLRNSTPAGAIPQGQDAGLESSVALGLFLISGFVEGLSVAPYFNLGVAFIDDITGDFSGVFIGLVIAAKILSPTLGYQLYGKVFVRLSDQLIPSEPRERASPTYIPAWWLGFAIVGLLSLLLGLPMLLFPSRPGFNAEKYRRRAAGEGGGLLCRVALRLGGKRSSRRRKSQLEATAAGEAKPNSLLGFVGSLKRLLSNPVYVCLLCGNMFEFMEINCIIAYMVKYLNLHFRIGSGKAAVLAGIAGPGANVLGILISSCVAACVKWRVPQLAKFHACVNCFGVLAAATGFLFVCPRVDLVGGFAAGGHGGSFIPDCSASGGPGAPQLSPFASGCNCSAAAFKPICIDGRNFFSPCAANCHARGGNVSCECMYNSTAGLSTGVVASFPLAQLRMRTNLLCSDECSSSVYTFVALFTLLKLVRLSARSQEAVLQLRCVRPRDKALGLGVTSFMFSLGGIWVPPFVGHLFDRACLFYDPRPSYKRTCLFFDTQRFRYSFVGFTTAALVPACAFFFLAWYFTVRHPRFADMSSSRRCTLEMQQPAALERRGGNDADDSPDRKEAQHL</sequence>
<feature type="transmembrane region" description="Helical" evidence="3">
    <location>
        <begin position="434"/>
        <end position="457"/>
    </location>
</feature>
<organism evidence="4 5">
    <name type="scientific">Macrostomum lignano</name>
    <dbReference type="NCBI Taxonomy" id="282301"/>
    <lineage>
        <taxon>Eukaryota</taxon>
        <taxon>Metazoa</taxon>
        <taxon>Spiralia</taxon>
        <taxon>Lophotrochozoa</taxon>
        <taxon>Platyhelminthes</taxon>
        <taxon>Rhabditophora</taxon>
        <taxon>Macrostomorpha</taxon>
        <taxon>Macrostomida</taxon>
        <taxon>Macrostomidae</taxon>
        <taxon>Macrostomum</taxon>
    </lineage>
</organism>
<reference evidence="4 5" key="1">
    <citation type="submission" date="2017-06" db="EMBL/GenBank/DDBJ databases">
        <title>A platform for efficient transgenesis in Macrostomum lignano, a flatworm model organism for stem cell research.</title>
        <authorList>
            <person name="Berezikov E."/>
        </authorList>
    </citation>
    <scope>NUCLEOTIDE SEQUENCE [LARGE SCALE GENOMIC DNA]</scope>
    <source>
        <strain evidence="4">DV1</strain>
        <tissue evidence="4">Whole organism</tissue>
    </source>
</reference>
<proteinExistence type="predicted"/>
<evidence type="ECO:0000313" key="4">
    <source>
        <dbReference type="EMBL" id="PAA46643.1"/>
    </source>
</evidence>
<dbReference type="AlphaFoldDB" id="A0A267DBH7"/>
<feature type="transmembrane region" description="Helical" evidence="3">
    <location>
        <begin position="121"/>
        <end position="139"/>
    </location>
</feature>
<feature type="transmembrane region" description="Helical" evidence="3">
    <location>
        <begin position="159"/>
        <end position="181"/>
    </location>
</feature>
<keyword evidence="3" id="KW-0472">Membrane</keyword>